<evidence type="ECO:0000256" key="1">
    <source>
        <dbReference type="SAM" id="MobiDB-lite"/>
    </source>
</evidence>
<comment type="caution">
    <text evidence="3">The sequence shown here is derived from an EMBL/GenBank/DDBJ whole genome shotgun (WGS) entry which is preliminary data.</text>
</comment>
<dbReference type="GeneID" id="95323259"/>
<dbReference type="InterPro" id="IPR012337">
    <property type="entry name" value="RNaseH-like_sf"/>
</dbReference>
<dbReference type="InterPro" id="IPR013520">
    <property type="entry name" value="Ribonucl_H"/>
</dbReference>
<dbReference type="GO" id="GO:0004527">
    <property type="term" value="F:exonuclease activity"/>
    <property type="evidence" value="ECO:0007669"/>
    <property type="project" value="UniProtKB-KW"/>
</dbReference>
<keyword evidence="3" id="KW-0540">Nuclease</keyword>
<feature type="compositionally biased region" description="Polar residues" evidence="1">
    <location>
        <begin position="205"/>
        <end position="215"/>
    </location>
</feature>
<gene>
    <name evidence="3" type="ORF">NYQ28_04300</name>
</gene>
<organism evidence="3 4">
    <name type="scientific">Curtobacterium citreum</name>
    <dbReference type="NCBI Taxonomy" id="2036"/>
    <lineage>
        <taxon>Bacteria</taxon>
        <taxon>Bacillati</taxon>
        <taxon>Actinomycetota</taxon>
        <taxon>Actinomycetes</taxon>
        <taxon>Micrococcales</taxon>
        <taxon>Microbacteriaceae</taxon>
        <taxon>Curtobacterium</taxon>
    </lineage>
</organism>
<keyword evidence="3" id="KW-0378">Hydrolase</keyword>
<dbReference type="EMBL" id="JANVAD010000002">
    <property type="protein sequence ID" value="MCS6521786.1"/>
    <property type="molecule type" value="Genomic_DNA"/>
</dbReference>
<dbReference type="PANTHER" id="PTHR30231:SF42">
    <property type="entry name" value="EXONUCLEASE"/>
    <property type="match status" value="1"/>
</dbReference>
<sequence length="224" mass="23734">MSEPRATIGPVPLNFTAIDFETANSSPASACSVGLVKVRGGRVVDRASWFIQPPTGHDAFLEWNTRIHGIVASDVVGAKGWAEQYADIVAFAEGDVLVAHNARFDMGVIAGGCSATGTELAEHHSLCSLQVARKTYALESYRLPMAARAAGYVGFQHHDAAADAEACAAIVVHAAGQHGCDTVEALGAATRVHIAPVRPRAEQPRATTQPRQPRLSNRPMIFAD</sequence>
<name>A0ABT2HEU6_9MICO</name>
<dbReference type="PANTHER" id="PTHR30231">
    <property type="entry name" value="DNA POLYMERASE III SUBUNIT EPSILON"/>
    <property type="match status" value="1"/>
</dbReference>
<proteinExistence type="predicted"/>
<dbReference type="Gene3D" id="3.30.420.10">
    <property type="entry name" value="Ribonuclease H-like superfamily/Ribonuclease H"/>
    <property type="match status" value="1"/>
</dbReference>
<protein>
    <submittedName>
        <fullName evidence="3">Exonuclease domain-containing protein</fullName>
    </submittedName>
</protein>
<keyword evidence="4" id="KW-1185">Reference proteome</keyword>
<evidence type="ECO:0000313" key="4">
    <source>
        <dbReference type="Proteomes" id="UP001652264"/>
    </source>
</evidence>
<dbReference type="Proteomes" id="UP001652264">
    <property type="component" value="Unassembled WGS sequence"/>
</dbReference>
<dbReference type="RefSeq" id="WP_058741739.1">
    <property type="nucleotide sequence ID" value="NZ_BAAAWP010000001.1"/>
</dbReference>
<dbReference type="InterPro" id="IPR036397">
    <property type="entry name" value="RNaseH_sf"/>
</dbReference>
<feature type="domain" description="Exonuclease" evidence="2">
    <location>
        <begin position="14"/>
        <end position="180"/>
    </location>
</feature>
<feature type="region of interest" description="Disordered" evidence="1">
    <location>
        <begin position="197"/>
        <end position="224"/>
    </location>
</feature>
<evidence type="ECO:0000313" key="3">
    <source>
        <dbReference type="EMBL" id="MCS6521786.1"/>
    </source>
</evidence>
<dbReference type="SUPFAM" id="SSF53098">
    <property type="entry name" value="Ribonuclease H-like"/>
    <property type="match status" value="1"/>
</dbReference>
<evidence type="ECO:0000259" key="2">
    <source>
        <dbReference type="SMART" id="SM00479"/>
    </source>
</evidence>
<keyword evidence="3" id="KW-0269">Exonuclease</keyword>
<accession>A0ABT2HEU6</accession>
<dbReference type="SMART" id="SM00479">
    <property type="entry name" value="EXOIII"/>
    <property type="match status" value="1"/>
</dbReference>
<reference evidence="3 4" key="1">
    <citation type="submission" date="2022-08" db="EMBL/GenBank/DDBJ databases">
        <title>Taxonomy of Curtobacterium flaccumfaciens.</title>
        <authorList>
            <person name="Osdaghi E."/>
            <person name="Taghavi S.M."/>
            <person name="Hamidizade M."/>
            <person name="Abachi H."/>
            <person name="Fazliarab A."/>
            <person name="Baeyen S."/>
            <person name="Portier P."/>
            <person name="Van Vaerenbergh J."/>
            <person name="Jacques M.-A."/>
        </authorList>
    </citation>
    <scope>NUCLEOTIDE SEQUENCE [LARGE SCALE GENOMIC DNA]</scope>
    <source>
        <strain evidence="3 4">LMG8786T</strain>
    </source>
</reference>
<dbReference type="Pfam" id="PF00929">
    <property type="entry name" value="RNase_T"/>
    <property type="match status" value="1"/>
</dbReference>